<feature type="transmembrane region" description="Helical" evidence="13">
    <location>
        <begin position="6"/>
        <end position="26"/>
    </location>
</feature>
<protein>
    <recommendedName>
        <fullName evidence="16">Cytochrome P450 CYP82D47-like</fullName>
    </recommendedName>
</protein>
<evidence type="ECO:0008006" key="16">
    <source>
        <dbReference type="Google" id="ProtNLM"/>
    </source>
</evidence>
<accession>A0A2G2ZD46</accession>
<evidence type="ECO:0000313" key="15">
    <source>
        <dbReference type="Proteomes" id="UP000222542"/>
    </source>
</evidence>
<dbReference type="EMBL" id="AYRZ02000006">
    <property type="protein sequence ID" value="PHT79947.1"/>
    <property type="molecule type" value="Genomic_DNA"/>
</dbReference>
<keyword evidence="7 12" id="KW-0560">Oxidoreductase</keyword>
<dbReference type="Gramene" id="PHT79947">
    <property type="protein sequence ID" value="PHT79947"/>
    <property type="gene ID" value="T459_17999"/>
</dbReference>
<evidence type="ECO:0000256" key="1">
    <source>
        <dbReference type="ARBA" id="ARBA00001971"/>
    </source>
</evidence>
<reference evidence="14 15" key="2">
    <citation type="journal article" date="2017" name="Genome Biol.">
        <title>New reference genome sequences of hot pepper reveal the massive evolution of plant disease-resistance genes by retroduplication.</title>
        <authorList>
            <person name="Kim S."/>
            <person name="Park J."/>
            <person name="Yeom S.I."/>
            <person name="Kim Y.M."/>
            <person name="Seo E."/>
            <person name="Kim K.T."/>
            <person name="Kim M.S."/>
            <person name="Lee J.M."/>
            <person name="Cheong K."/>
            <person name="Shin H.S."/>
            <person name="Kim S.B."/>
            <person name="Han K."/>
            <person name="Lee J."/>
            <person name="Park M."/>
            <person name="Lee H.A."/>
            <person name="Lee H.Y."/>
            <person name="Lee Y."/>
            <person name="Oh S."/>
            <person name="Lee J.H."/>
            <person name="Choi E."/>
            <person name="Choi E."/>
            <person name="Lee S.E."/>
            <person name="Jeon J."/>
            <person name="Kim H."/>
            <person name="Choi G."/>
            <person name="Song H."/>
            <person name="Lee J."/>
            <person name="Lee S.C."/>
            <person name="Kwon J.K."/>
            <person name="Lee H.Y."/>
            <person name="Koo N."/>
            <person name="Hong Y."/>
            <person name="Kim R.W."/>
            <person name="Kang W.H."/>
            <person name="Huh J.H."/>
            <person name="Kang B.C."/>
            <person name="Yang T.J."/>
            <person name="Lee Y.H."/>
            <person name="Bennetzen J.L."/>
            <person name="Choi D."/>
        </authorList>
    </citation>
    <scope>NUCLEOTIDE SEQUENCE [LARGE SCALE GENOMIC DNA]</scope>
    <source>
        <strain evidence="15">cv. CM334</strain>
    </source>
</reference>
<dbReference type="InterPro" id="IPR001128">
    <property type="entry name" value="Cyt_P450"/>
</dbReference>
<feature type="transmembrane region" description="Helical" evidence="13">
    <location>
        <begin position="246"/>
        <end position="266"/>
    </location>
</feature>
<dbReference type="PRINTS" id="PR00463">
    <property type="entry name" value="EP450I"/>
</dbReference>
<keyword evidence="9 12" id="KW-0503">Monooxygenase</keyword>
<dbReference type="PANTHER" id="PTHR47947">
    <property type="entry name" value="CYTOCHROME P450 82C3-RELATED"/>
    <property type="match status" value="1"/>
</dbReference>
<reference evidence="14 15" key="1">
    <citation type="journal article" date="2014" name="Nat. Genet.">
        <title>Genome sequence of the hot pepper provides insights into the evolution of pungency in Capsicum species.</title>
        <authorList>
            <person name="Kim S."/>
            <person name="Park M."/>
            <person name="Yeom S.I."/>
            <person name="Kim Y.M."/>
            <person name="Lee J.M."/>
            <person name="Lee H.A."/>
            <person name="Seo E."/>
            <person name="Choi J."/>
            <person name="Cheong K."/>
            <person name="Kim K.T."/>
            <person name="Jung K."/>
            <person name="Lee G.W."/>
            <person name="Oh S.K."/>
            <person name="Bae C."/>
            <person name="Kim S.B."/>
            <person name="Lee H.Y."/>
            <person name="Kim S.Y."/>
            <person name="Kim M.S."/>
            <person name="Kang B.C."/>
            <person name="Jo Y.D."/>
            <person name="Yang H.B."/>
            <person name="Jeong H.J."/>
            <person name="Kang W.H."/>
            <person name="Kwon J.K."/>
            <person name="Shin C."/>
            <person name="Lim J.Y."/>
            <person name="Park J.H."/>
            <person name="Huh J.H."/>
            <person name="Kim J.S."/>
            <person name="Kim B.D."/>
            <person name="Cohen O."/>
            <person name="Paran I."/>
            <person name="Suh M.C."/>
            <person name="Lee S.B."/>
            <person name="Kim Y.K."/>
            <person name="Shin Y."/>
            <person name="Noh S.J."/>
            <person name="Park J."/>
            <person name="Seo Y.S."/>
            <person name="Kwon S.Y."/>
            <person name="Kim H.A."/>
            <person name="Park J.M."/>
            <person name="Kim H.J."/>
            <person name="Choi S.B."/>
            <person name="Bosland P.W."/>
            <person name="Reeves G."/>
            <person name="Jo S.H."/>
            <person name="Lee B.W."/>
            <person name="Cho H.T."/>
            <person name="Choi H.S."/>
            <person name="Lee M.S."/>
            <person name="Yu Y."/>
            <person name="Do Choi Y."/>
            <person name="Park B.S."/>
            <person name="van Deynze A."/>
            <person name="Ashrafi H."/>
            <person name="Hill T."/>
            <person name="Kim W.T."/>
            <person name="Pai H.S."/>
            <person name="Ahn H.K."/>
            <person name="Yeam I."/>
            <person name="Giovannoni J.J."/>
            <person name="Rose J.K."/>
            <person name="Sorensen I."/>
            <person name="Lee S.J."/>
            <person name="Kim R.W."/>
            <person name="Choi I.Y."/>
            <person name="Choi B.S."/>
            <person name="Lim J.S."/>
            <person name="Lee Y.H."/>
            <person name="Choi D."/>
        </authorList>
    </citation>
    <scope>NUCLEOTIDE SEQUENCE [LARGE SCALE GENOMIC DNA]</scope>
    <source>
        <strain evidence="15">cv. CM334</strain>
    </source>
</reference>
<dbReference type="GO" id="GO:0016705">
    <property type="term" value="F:oxidoreductase activity, acting on paired donors, with incorporation or reduction of molecular oxygen"/>
    <property type="evidence" value="ECO:0007669"/>
    <property type="project" value="InterPro"/>
</dbReference>
<sequence>MEIHILSHIEAIFVILVFAFLFFLITKAKNWKNSKKFGPSPPELPGAWPIIGHLPQILNDTLDGRSRTSTDGEIPLAHTLAALADKHGPVFTVRQGMFTIAVVSSYEAIKECFTIQDKNLANRVATCSCKYLGYNHANLTFANYGPYWRMVRKLVVNNLLSTKSLERLKHVRISEVESSIKELYTLFVANKAKNVPTKVDIGHWFDDMMLNITVKMIGGKRYSQVNNKAEEKEEAERFRKAFNETMYYLALVGIEDAFPIPLLQWLDLQGNIKVMKRIADEMDVILQRWLDDHTNKRKMNESSGAGNNDDDDDEDLIDIMLTELDKDDFQYGYSRETIIKATMLTIVSDATHTTAVHLIWIIACLLNNKQVLEKVQEEIDTKVGRDRWVEDSDIKNLIYFQATIKEVLRLYPPSPMLVHEALDDCQVLGYHIPKGTRLFVNVWKLQKDPKFWPEPEKFLPQRFLTTKAKVDVYGKDLEFIPFGSGRRSCPGITMAMQVTYLSIARLLQAFDFETLDDGPVDMTEGPGFTAVKKTPLEVVVKPRMLPLYYGV</sequence>
<dbReference type="InterPro" id="IPR050651">
    <property type="entry name" value="Plant_Cytochrome_P450_Monoox"/>
</dbReference>
<dbReference type="FunFam" id="1.10.630.10:FF:000026">
    <property type="entry name" value="Cytochrome P450 82C4"/>
    <property type="match status" value="1"/>
</dbReference>
<dbReference type="Pfam" id="PF00067">
    <property type="entry name" value="p450"/>
    <property type="match status" value="1"/>
</dbReference>
<evidence type="ECO:0000256" key="9">
    <source>
        <dbReference type="ARBA" id="ARBA00023033"/>
    </source>
</evidence>
<dbReference type="OMA" id="PMLVHEA"/>
<dbReference type="GO" id="GO:0005506">
    <property type="term" value="F:iron ion binding"/>
    <property type="evidence" value="ECO:0007669"/>
    <property type="project" value="InterPro"/>
</dbReference>
<dbReference type="Proteomes" id="UP000222542">
    <property type="component" value="Unassembled WGS sequence"/>
</dbReference>
<dbReference type="STRING" id="4072.A0A2G2ZD46"/>
<evidence type="ECO:0000256" key="8">
    <source>
        <dbReference type="ARBA" id="ARBA00023004"/>
    </source>
</evidence>
<evidence type="ECO:0000256" key="3">
    <source>
        <dbReference type="ARBA" id="ARBA00022617"/>
    </source>
</evidence>
<organism evidence="14 15">
    <name type="scientific">Capsicum annuum</name>
    <name type="common">Capsicum pepper</name>
    <dbReference type="NCBI Taxonomy" id="4072"/>
    <lineage>
        <taxon>Eukaryota</taxon>
        <taxon>Viridiplantae</taxon>
        <taxon>Streptophyta</taxon>
        <taxon>Embryophyta</taxon>
        <taxon>Tracheophyta</taxon>
        <taxon>Spermatophyta</taxon>
        <taxon>Magnoliopsida</taxon>
        <taxon>eudicotyledons</taxon>
        <taxon>Gunneridae</taxon>
        <taxon>Pentapetalae</taxon>
        <taxon>asterids</taxon>
        <taxon>lamiids</taxon>
        <taxon>Solanales</taxon>
        <taxon>Solanaceae</taxon>
        <taxon>Solanoideae</taxon>
        <taxon>Capsiceae</taxon>
        <taxon>Capsicum</taxon>
    </lineage>
</organism>
<dbReference type="PANTHER" id="PTHR47947:SF1">
    <property type="entry name" value="CYTOCHROME P450 82E3"/>
    <property type="match status" value="1"/>
</dbReference>
<evidence type="ECO:0000256" key="2">
    <source>
        <dbReference type="ARBA" id="ARBA00004167"/>
    </source>
</evidence>
<evidence type="ECO:0000256" key="4">
    <source>
        <dbReference type="ARBA" id="ARBA00022692"/>
    </source>
</evidence>
<comment type="subcellular location">
    <subcellularLocation>
        <location evidence="2">Membrane</location>
        <topology evidence="2">Single-pass membrane protein</topology>
    </subcellularLocation>
</comment>
<name>A0A2G2ZD46_CAPAN</name>
<gene>
    <name evidence="14" type="ORF">T459_17999</name>
</gene>
<dbReference type="GO" id="GO:0020037">
    <property type="term" value="F:heme binding"/>
    <property type="evidence" value="ECO:0007669"/>
    <property type="project" value="InterPro"/>
</dbReference>
<evidence type="ECO:0000256" key="12">
    <source>
        <dbReference type="RuleBase" id="RU000461"/>
    </source>
</evidence>
<evidence type="ECO:0000313" key="14">
    <source>
        <dbReference type="EMBL" id="PHT79947.1"/>
    </source>
</evidence>
<keyword evidence="4 13" id="KW-0812">Transmembrane</keyword>
<dbReference type="GO" id="GO:0016020">
    <property type="term" value="C:membrane"/>
    <property type="evidence" value="ECO:0007669"/>
    <property type="project" value="UniProtKB-SubCell"/>
</dbReference>
<dbReference type="PROSITE" id="PS00086">
    <property type="entry name" value="CYTOCHROME_P450"/>
    <property type="match status" value="1"/>
</dbReference>
<dbReference type="SUPFAM" id="SSF48264">
    <property type="entry name" value="Cytochrome P450"/>
    <property type="match status" value="1"/>
</dbReference>
<proteinExistence type="inferred from homology"/>
<keyword evidence="6 13" id="KW-1133">Transmembrane helix</keyword>
<keyword evidence="10 13" id="KW-0472">Membrane</keyword>
<comment type="cofactor">
    <cofactor evidence="1 11">
        <name>heme</name>
        <dbReference type="ChEBI" id="CHEBI:30413"/>
    </cofactor>
</comment>
<evidence type="ECO:0000256" key="13">
    <source>
        <dbReference type="SAM" id="Phobius"/>
    </source>
</evidence>
<dbReference type="PRINTS" id="PR00385">
    <property type="entry name" value="P450"/>
</dbReference>
<comment type="caution">
    <text evidence="14">The sequence shown here is derived from an EMBL/GenBank/DDBJ whole genome shotgun (WGS) entry which is preliminary data.</text>
</comment>
<keyword evidence="15" id="KW-1185">Reference proteome</keyword>
<dbReference type="GO" id="GO:0004497">
    <property type="term" value="F:monooxygenase activity"/>
    <property type="evidence" value="ECO:0007669"/>
    <property type="project" value="UniProtKB-KW"/>
</dbReference>
<evidence type="ECO:0000256" key="6">
    <source>
        <dbReference type="ARBA" id="ARBA00022989"/>
    </source>
</evidence>
<dbReference type="InterPro" id="IPR036396">
    <property type="entry name" value="Cyt_P450_sf"/>
</dbReference>
<keyword evidence="3 11" id="KW-0349">Heme</keyword>
<keyword evidence="5 11" id="KW-0479">Metal-binding</keyword>
<evidence type="ECO:0000256" key="7">
    <source>
        <dbReference type="ARBA" id="ARBA00023002"/>
    </source>
</evidence>
<evidence type="ECO:0000256" key="11">
    <source>
        <dbReference type="PIRSR" id="PIRSR602401-1"/>
    </source>
</evidence>
<evidence type="ECO:0000256" key="5">
    <source>
        <dbReference type="ARBA" id="ARBA00022723"/>
    </source>
</evidence>
<dbReference type="InterPro" id="IPR002401">
    <property type="entry name" value="Cyt_P450_E_grp-I"/>
</dbReference>
<evidence type="ECO:0000256" key="10">
    <source>
        <dbReference type="ARBA" id="ARBA00023136"/>
    </source>
</evidence>
<feature type="binding site" description="axial binding residue" evidence="11">
    <location>
        <position position="489"/>
    </location>
    <ligand>
        <name>heme</name>
        <dbReference type="ChEBI" id="CHEBI:30413"/>
    </ligand>
    <ligandPart>
        <name>Fe</name>
        <dbReference type="ChEBI" id="CHEBI:18248"/>
    </ligandPart>
</feature>
<dbReference type="InterPro" id="IPR017972">
    <property type="entry name" value="Cyt_P450_CS"/>
</dbReference>
<keyword evidence="8 11" id="KW-0408">Iron</keyword>
<comment type="similarity">
    <text evidence="12">Belongs to the cytochrome P450 family.</text>
</comment>
<dbReference type="AlphaFoldDB" id="A0A2G2ZD46"/>
<dbReference type="Gene3D" id="1.10.630.10">
    <property type="entry name" value="Cytochrome P450"/>
    <property type="match status" value="1"/>
</dbReference>